<keyword evidence="8" id="KW-1185">Reference proteome</keyword>
<gene>
    <name evidence="7" type="ORF">H4O11_13100</name>
</gene>
<dbReference type="RefSeq" id="WP_182339863.1">
    <property type="nucleotide sequence ID" value="NZ_JACGXS010000006.1"/>
</dbReference>
<sequence>MQQNVERIVIAGAGQAGASAAIELRRAGFQGGLVLVGDEVHAPYERPQLSKEMLKPGEVTLRAMREEDVYETFSIQLALGTKATHVDAERRRLVMEDGTHHDYDRLLLATGVRPRSLPDADARRVRYLRTVEDALQLREDIEQGHSIAVVGGGVIGLEVAAAVNARGNPVVVIEAGQRLMMRSVDERIARYLDRTHRGRGVDIRYGTQITSWDASGMLTLSDGSRIQADRVLVGIGVVPNTELVAHLDITDELGVRVDACGRTALRDIYATGDVASQPGAGGFARVETWANAQDHAAAVARSLMGDASPYQSPTWFWSDQGMTNLQVLGNAMQGTPVLRGDEHGDRFSIFWLDTADRLTGCSAVNSPKDMAMARRWIRQSAVLEPRLLADLSHPLRDCLALAGATTEEI</sequence>
<keyword evidence="3" id="KW-0274">FAD</keyword>
<name>A0A7W3FNB5_9GAMM</name>
<evidence type="ECO:0000259" key="5">
    <source>
        <dbReference type="Pfam" id="PF07992"/>
    </source>
</evidence>
<feature type="domain" description="FAD/NAD(P)-binding" evidence="5">
    <location>
        <begin position="7"/>
        <end position="296"/>
    </location>
</feature>
<evidence type="ECO:0000313" key="8">
    <source>
        <dbReference type="Proteomes" id="UP000547058"/>
    </source>
</evidence>
<dbReference type="Pfam" id="PF14759">
    <property type="entry name" value="Reductase_C"/>
    <property type="match status" value="1"/>
</dbReference>
<dbReference type="GO" id="GO:0005737">
    <property type="term" value="C:cytoplasm"/>
    <property type="evidence" value="ECO:0007669"/>
    <property type="project" value="TreeGrafter"/>
</dbReference>
<dbReference type="SUPFAM" id="SSF55424">
    <property type="entry name" value="FAD/NAD-linked reductases, dimerisation (C-terminal) domain"/>
    <property type="match status" value="1"/>
</dbReference>
<dbReference type="InterPro" id="IPR050446">
    <property type="entry name" value="FAD-oxidoreductase/Apoptosis"/>
</dbReference>
<dbReference type="Pfam" id="PF07992">
    <property type="entry name" value="Pyr_redox_2"/>
    <property type="match status" value="1"/>
</dbReference>
<keyword evidence="4" id="KW-0560">Oxidoreductase</keyword>
<dbReference type="InterPro" id="IPR023753">
    <property type="entry name" value="FAD/NAD-binding_dom"/>
</dbReference>
<dbReference type="Gene3D" id="3.30.390.30">
    <property type="match status" value="1"/>
</dbReference>
<reference evidence="7 8" key="1">
    <citation type="submission" date="2020-08" db="EMBL/GenBank/DDBJ databases">
        <title>Stenotrophomonas tumulicola JCM 30961.</title>
        <authorList>
            <person name="Deng Y."/>
        </authorList>
    </citation>
    <scope>NUCLEOTIDE SEQUENCE [LARGE SCALE GENOMIC DNA]</scope>
    <source>
        <strain evidence="7 8">JCM 30961</strain>
    </source>
</reference>
<evidence type="ECO:0000256" key="3">
    <source>
        <dbReference type="ARBA" id="ARBA00022827"/>
    </source>
</evidence>
<dbReference type="PRINTS" id="PR00368">
    <property type="entry name" value="FADPNR"/>
</dbReference>
<accession>A0A7W3FNB5</accession>
<comment type="caution">
    <text evidence="7">The sequence shown here is derived from an EMBL/GenBank/DDBJ whole genome shotgun (WGS) entry which is preliminary data.</text>
</comment>
<evidence type="ECO:0000256" key="2">
    <source>
        <dbReference type="ARBA" id="ARBA00022630"/>
    </source>
</evidence>
<dbReference type="SUPFAM" id="SSF51905">
    <property type="entry name" value="FAD/NAD(P)-binding domain"/>
    <property type="match status" value="1"/>
</dbReference>
<dbReference type="GO" id="GO:0016651">
    <property type="term" value="F:oxidoreductase activity, acting on NAD(P)H"/>
    <property type="evidence" value="ECO:0007669"/>
    <property type="project" value="TreeGrafter"/>
</dbReference>
<evidence type="ECO:0000313" key="7">
    <source>
        <dbReference type="EMBL" id="MBA8682734.1"/>
    </source>
</evidence>
<dbReference type="EMBL" id="JACGXS010000006">
    <property type="protein sequence ID" value="MBA8682734.1"/>
    <property type="molecule type" value="Genomic_DNA"/>
</dbReference>
<proteinExistence type="predicted"/>
<dbReference type="AlphaFoldDB" id="A0A7W3FNB5"/>
<protein>
    <submittedName>
        <fullName evidence="7">FAD-dependent oxidoreductase</fullName>
    </submittedName>
</protein>
<dbReference type="PANTHER" id="PTHR43557">
    <property type="entry name" value="APOPTOSIS-INDUCING FACTOR 1"/>
    <property type="match status" value="1"/>
</dbReference>
<dbReference type="InterPro" id="IPR028202">
    <property type="entry name" value="Reductase_C"/>
</dbReference>
<keyword evidence="2" id="KW-0285">Flavoprotein</keyword>
<dbReference type="InterPro" id="IPR016156">
    <property type="entry name" value="FAD/NAD-linked_Rdtase_dimer_sf"/>
</dbReference>
<dbReference type="Gene3D" id="3.50.50.60">
    <property type="entry name" value="FAD/NAD(P)-binding domain"/>
    <property type="match status" value="2"/>
</dbReference>
<evidence type="ECO:0000256" key="4">
    <source>
        <dbReference type="ARBA" id="ARBA00023002"/>
    </source>
</evidence>
<evidence type="ECO:0000256" key="1">
    <source>
        <dbReference type="ARBA" id="ARBA00001974"/>
    </source>
</evidence>
<organism evidence="7 8">
    <name type="scientific">Stenotrophomonas tumulicola</name>
    <dbReference type="NCBI Taxonomy" id="1685415"/>
    <lineage>
        <taxon>Bacteria</taxon>
        <taxon>Pseudomonadati</taxon>
        <taxon>Pseudomonadota</taxon>
        <taxon>Gammaproteobacteria</taxon>
        <taxon>Lysobacterales</taxon>
        <taxon>Lysobacteraceae</taxon>
        <taxon>Stenotrophomonas</taxon>
    </lineage>
</organism>
<comment type="cofactor">
    <cofactor evidence="1">
        <name>FAD</name>
        <dbReference type="ChEBI" id="CHEBI:57692"/>
    </cofactor>
</comment>
<evidence type="ECO:0000259" key="6">
    <source>
        <dbReference type="Pfam" id="PF14759"/>
    </source>
</evidence>
<dbReference type="PRINTS" id="PR00411">
    <property type="entry name" value="PNDRDTASEI"/>
</dbReference>
<dbReference type="InterPro" id="IPR036188">
    <property type="entry name" value="FAD/NAD-bd_sf"/>
</dbReference>
<dbReference type="PANTHER" id="PTHR43557:SF2">
    <property type="entry name" value="RIESKE DOMAIN-CONTAINING PROTEIN-RELATED"/>
    <property type="match status" value="1"/>
</dbReference>
<dbReference type="Proteomes" id="UP000547058">
    <property type="component" value="Unassembled WGS sequence"/>
</dbReference>
<feature type="domain" description="Reductase C-terminal" evidence="6">
    <location>
        <begin position="315"/>
        <end position="398"/>
    </location>
</feature>